<keyword evidence="13" id="KW-1185">Reference proteome</keyword>
<dbReference type="InterPro" id="IPR008254">
    <property type="entry name" value="Flavodoxin/NO_synth"/>
</dbReference>
<dbReference type="PANTHER" id="PTHR19384:SF10">
    <property type="entry name" value="NADPH-DEPENDENT DIFLAVIN OXIDOREDUCTASE 1"/>
    <property type="match status" value="1"/>
</dbReference>
<feature type="binding site" evidence="8">
    <location>
        <begin position="81"/>
        <end position="84"/>
    </location>
    <ligand>
        <name>FMN</name>
        <dbReference type="ChEBI" id="CHEBI:58210"/>
    </ligand>
</feature>
<dbReference type="SUPFAM" id="SSF52343">
    <property type="entry name" value="Ferredoxin reductase-like, C-terminal NADP-linked domain"/>
    <property type="match status" value="1"/>
</dbReference>
<comment type="catalytic activity">
    <reaction evidence="8">
        <text>2 oxidized [2Fe-2S]-[protein] + NADPH = 2 reduced [2Fe-2S]-[protein] + NADP(+) + H(+)</text>
        <dbReference type="Rhea" id="RHEA:67716"/>
        <dbReference type="Rhea" id="RHEA-COMP:17327"/>
        <dbReference type="Rhea" id="RHEA-COMP:17328"/>
        <dbReference type="ChEBI" id="CHEBI:15378"/>
        <dbReference type="ChEBI" id="CHEBI:33737"/>
        <dbReference type="ChEBI" id="CHEBI:33738"/>
        <dbReference type="ChEBI" id="CHEBI:57783"/>
        <dbReference type="ChEBI" id="CHEBI:58349"/>
    </reaction>
</comment>
<dbReference type="AlphaFoldDB" id="A0AAN6GPH2"/>
<dbReference type="InterPro" id="IPR039261">
    <property type="entry name" value="FNR_nucleotide-bd"/>
</dbReference>
<evidence type="ECO:0000256" key="7">
    <source>
        <dbReference type="ARBA" id="ARBA00023002"/>
    </source>
</evidence>
<dbReference type="InterPro" id="IPR023173">
    <property type="entry name" value="NADPH_Cyt_P450_Rdtase_alpha"/>
</dbReference>
<dbReference type="PROSITE" id="PS51384">
    <property type="entry name" value="FAD_FR"/>
    <property type="match status" value="1"/>
</dbReference>
<dbReference type="GO" id="GO:0010181">
    <property type="term" value="F:FMN binding"/>
    <property type="evidence" value="ECO:0007669"/>
    <property type="project" value="UniProtKB-UniRule"/>
</dbReference>
<dbReference type="InterPro" id="IPR028879">
    <property type="entry name" value="NDOR1"/>
</dbReference>
<evidence type="ECO:0000256" key="6">
    <source>
        <dbReference type="ARBA" id="ARBA00022857"/>
    </source>
</evidence>
<comment type="caution">
    <text evidence="8">Lacks conserved residue(s) required for the propagation of feature annotation.</text>
</comment>
<dbReference type="PROSITE" id="PS50902">
    <property type="entry name" value="FLAVODOXIN_LIKE"/>
    <property type="match status" value="1"/>
</dbReference>
<dbReference type="HAMAP" id="MF_03178">
    <property type="entry name" value="NDOR1"/>
    <property type="match status" value="1"/>
</dbReference>
<evidence type="ECO:0000256" key="9">
    <source>
        <dbReference type="SAM" id="MobiDB-lite"/>
    </source>
</evidence>
<dbReference type="GO" id="GO:0005829">
    <property type="term" value="C:cytosol"/>
    <property type="evidence" value="ECO:0007669"/>
    <property type="project" value="TreeGrafter"/>
</dbReference>
<gene>
    <name evidence="12" type="primary">TAH18_2</name>
    <name evidence="8" type="synonym">TAH18</name>
    <name evidence="12" type="ORF">OC846_004547</name>
</gene>
<feature type="region of interest" description="Disordered" evidence="9">
    <location>
        <begin position="209"/>
        <end position="232"/>
    </location>
</feature>
<accession>A0AAN6GPH2</accession>
<comment type="similarity">
    <text evidence="8">In the C-terminal section; belongs to the flavoprotein pyridine nucleotide cytochrome reductase family.</text>
</comment>
<comment type="subcellular location">
    <subcellularLocation>
        <location evidence="8">Cytoplasm</location>
    </subcellularLocation>
    <subcellularLocation>
        <location evidence="8">Mitochondrion</location>
    </subcellularLocation>
    <text evidence="8">Relocalizes to mitochondria after H(2)O(2) exposure.</text>
</comment>
<feature type="domain" description="FAD-binding FR-type" evidence="11">
    <location>
        <begin position="252"/>
        <end position="504"/>
    </location>
</feature>
<dbReference type="Gene3D" id="1.20.990.10">
    <property type="entry name" value="NADPH-cytochrome p450 Reductase, Chain A, domain 3"/>
    <property type="match status" value="1"/>
</dbReference>
<dbReference type="Proteomes" id="UP001176517">
    <property type="component" value="Unassembled WGS sequence"/>
</dbReference>
<dbReference type="Gene3D" id="3.40.50.360">
    <property type="match status" value="1"/>
</dbReference>
<keyword evidence="8" id="KW-0963">Cytoplasm</keyword>
<sequence>MTDNNKTAWAGPSVLPSRPAADPERPSVTILYASSTGTAEDVAHRIQEDLERARFKTRCASFDSYDVTSLIDETHVLFVVATTGAGEFPQSALKFWNFLLRDGLPHDILSDVHSAVFALGDSSYPRFCWPARKLTRRLNELGAQDLLPLSDADPVPEGDDQHPLGLEGALGPWLERLYSKLENTYPPRAQYPPIAQQLLLPPRVRVRLRPSPSSEYPNGSSKAESSPAPTAVSAIHASTNGAPEADEIFVPPDWHAARLLRNERVTDASHFQDVRAIEWERTDRDPIIYKAGDVACLLPENDPKDVERLLKRMGWDKHADALVDLEIEEGGEPLPSHIPRHPITLRKLIASYLTPMSVPRRSFFAFLRNFTPPDHLEHEKLTEFLTPGEGTDEMFEYAQRVRRTCLEVLEEFKSVQNIGPEWAVEMFGWMQERKFSIASSPAVSPNRIELAVAMVKYRTRLREPRRGICTSWLSRLEPTTSIGELSSAPAAFAFRIEAGTMRLPPSDNTPIILVGPGTGVAPMRSLAYERLSRLRVDVAALTKASDGHADAPNVSQYTPIDTPLPNILLFLGCRYSQRDFLFGNEWHSLSILSHHSSTEGQPVAGSAGEQSGSEKRGYGLLHYELAASRDSEDGSKTYVQDKIRSQGALVWKLLSQAGAYVYISGSSGKMPEAVRESIKQAVIEHGQIGDEFAERYLDGLESKGRWQEECWS</sequence>
<feature type="region of interest" description="Disordered" evidence="9">
    <location>
        <begin position="1"/>
        <end position="24"/>
    </location>
</feature>
<dbReference type="GO" id="GO:0160246">
    <property type="term" value="F:NADPH-iron-sulfur [2Fe-2S] protein oxidoreductase activity"/>
    <property type="evidence" value="ECO:0007669"/>
    <property type="project" value="InterPro"/>
</dbReference>
<evidence type="ECO:0000256" key="5">
    <source>
        <dbReference type="ARBA" id="ARBA00022827"/>
    </source>
</evidence>
<dbReference type="InterPro" id="IPR017938">
    <property type="entry name" value="Riboflavin_synthase-like_b-brl"/>
</dbReference>
<keyword evidence="3 8" id="KW-0285">Flavoprotein</keyword>
<feature type="binding site" evidence="8">
    <location>
        <begin position="636"/>
        <end position="640"/>
    </location>
    <ligand>
        <name>NADP(+)</name>
        <dbReference type="ChEBI" id="CHEBI:58349"/>
    </ligand>
</feature>
<protein>
    <recommendedName>
        <fullName evidence="8">NADPH-dependent diflavin oxidoreductase 1</fullName>
        <ecNumber evidence="8">1.18.1.-</ecNumber>
    </recommendedName>
    <alternativeName>
        <fullName evidence="8">NADPH-dependent FMN and FAD-containing oxidoreductase</fullName>
    </alternativeName>
</protein>
<dbReference type="GO" id="GO:0050660">
    <property type="term" value="F:flavin adenine dinucleotide binding"/>
    <property type="evidence" value="ECO:0007669"/>
    <property type="project" value="UniProtKB-UniRule"/>
</dbReference>
<comment type="function">
    <text evidence="8">NADPH-dependent reductase which is a central component of the cytosolic iron-sulfur (Fe-S) protein assembly (CIA) machinery. Transfers electrons from NADPH via its FAD and FMN prosthetic groups to the [2Fe-2S] cluster of DRE2, another key component of the CIA machinery. In turn, this reduced cluster provides electrons for assembly of cytosolic iron-sulfur cluster proteins. Positively controls H(2)O(2)-induced cell death.</text>
</comment>
<dbReference type="InterPro" id="IPR001094">
    <property type="entry name" value="Flavdoxin-like"/>
</dbReference>
<keyword evidence="7 8" id="KW-0560">Oxidoreductase</keyword>
<dbReference type="InterPro" id="IPR001709">
    <property type="entry name" value="Flavoprot_Pyr_Nucl_cyt_Rdtase"/>
</dbReference>
<comment type="cofactor">
    <cofactor evidence="1 8">
        <name>FMN</name>
        <dbReference type="ChEBI" id="CHEBI:58210"/>
    </cofactor>
</comment>
<dbReference type="PRINTS" id="PR00371">
    <property type="entry name" value="FPNCR"/>
</dbReference>
<evidence type="ECO:0000313" key="12">
    <source>
        <dbReference type="EMBL" id="KAK0548243.1"/>
    </source>
</evidence>
<keyword evidence="5 8" id="KW-0274">FAD</keyword>
<keyword evidence="6 8" id="KW-0521">NADP</keyword>
<dbReference type="EMBL" id="JAPDMZ010000140">
    <property type="protein sequence ID" value="KAK0548243.1"/>
    <property type="molecule type" value="Genomic_DNA"/>
</dbReference>
<evidence type="ECO:0000313" key="13">
    <source>
        <dbReference type="Proteomes" id="UP001176517"/>
    </source>
</evidence>
<dbReference type="GO" id="GO:0016226">
    <property type="term" value="P:iron-sulfur cluster assembly"/>
    <property type="evidence" value="ECO:0007669"/>
    <property type="project" value="UniProtKB-UniRule"/>
</dbReference>
<feature type="binding site" evidence="8">
    <location>
        <position position="711"/>
    </location>
    <ligand>
        <name>FAD</name>
        <dbReference type="ChEBI" id="CHEBI:57692"/>
    </ligand>
</feature>
<feature type="binding site" evidence="8">
    <location>
        <begin position="119"/>
        <end position="128"/>
    </location>
    <ligand>
        <name>FMN</name>
        <dbReference type="ChEBI" id="CHEBI:58210"/>
    </ligand>
</feature>
<evidence type="ECO:0000259" key="10">
    <source>
        <dbReference type="PROSITE" id="PS50902"/>
    </source>
</evidence>
<comment type="similarity">
    <text evidence="8">Belongs to the NADPH-dependent diflavin oxidoreductase NDOR1 family.</text>
</comment>
<evidence type="ECO:0000256" key="3">
    <source>
        <dbReference type="ARBA" id="ARBA00022630"/>
    </source>
</evidence>
<dbReference type="GO" id="GO:0016651">
    <property type="term" value="F:oxidoreductase activity, acting on NAD(P)H"/>
    <property type="evidence" value="ECO:0007669"/>
    <property type="project" value="UniProtKB-UniRule"/>
</dbReference>
<dbReference type="GO" id="GO:0050661">
    <property type="term" value="F:NADP binding"/>
    <property type="evidence" value="ECO:0007669"/>
    <property type="project" value="UniProtKB-UniRule"/>
</dbReference>
<dbReference type="Gene3D" id="2.40.30.10">
    <property type="entry name" value="Translation factors"/>
    <property type="match status" value="1"/>
</dbReference>
<feature type="binding site" evidence="8">
    <location>
        <position position="160"/>
    </location>
    <ligand>
        <name>FMN</name>
        <dbReference type="ChEBI" id="CHEBI:58210"/>
    </ligand>
</feature>
<dbReference type="Pfam" id="PF00667">
    <property type="entry name" value="FAD_binding_1"/>
    <property type="match status" value="1"/>
</dbReference>
<dbReference type="SUPFAM" id="SSF63380">
    <property type="entry name" value="Riboflavin synthase domain-like"/>
    <property type="match status" value="1"/>
</dbReference>
<feature type="binding site" evidence="8">
    <location>
        <begin position="433"/>
        <end position="436"/>
    </location>
    <ligand>
        <name>FAD</name>
        <dbReference type="ChEBI" id="CHEBI:57692"/>
    </ligand>
</feature>
<reference evidence="12" key="1">
    <citation type="journal article" date="2023" name="PhytoFront">
        <title>Draft Genome Resources of Seven Strains of Tilletia horrida, Causal Agent of Kernel Smut of Rice.</title>
        <authorList>
            <person name="Khanal S."/>
            <person name="Antony Babu S."/>
            <person name="Zhou X.G."/>
        </authorList>
    </citation>
    <scope>NUCLEOTIDE SEQUENCE</scope>
    <source>
        <strain evidence="12">TX6</strain>
    </source>
</reference>
<comment type="caution">
    <text evidence="12">The sequence shown here is derived from an EMBL/GenBank/DDBJ whole genome shotgun (WGS) entry which is preliminary data.</text>
</comment>
<dbReference type="InterPro" id="IPR017927">
    <property type="entry name" value="FAD-bd_FR_type"/>
</dbReference>
<dbReference type="PRINTS" id="PR00369">
    <property type="entry name" value="FLAVODOXIN"/>
</dbReference>
<evidence type="ECO:0000256" key="2">
    <source>
        <dbReference type="ARBA" id="ARBA00001974"/>
    </source>
</evidence>
<dbReference type="SUPFAM" id="SSF52218">
    <property type="entry name" value="Flavoproteins"/>
    <property type="match status" value="1"/>
</dbReference>
<comment type="subunit">
    <text evidence="8">Interacts with DRE2; as part of the cytosolic iron-sulfur (Fe-S) protein assembly (CIA) machinery.</text>
</comment>
<evidence type="ECO:0000256" key="8">
    <source>
        <dbReference type="HAMAP-Rule" id="MF_03178"/>
    </source>
</evidence>
<organism evidence="12 13">
    <name type="scientific">Tilletia horrida</name>
    <dbReference type="NCBI Taxonomy" id="155126"/>
    <lineage>
        <taxon>Eukaryota</taxon>
        <taxon>Fungi</taxon>
        <taxon>Dikarya</taxon>
        <taxon>Basidiomycota</taxon>
        <taxon>Ustilaginomycotina</taxon>
        <taxon>Exobasidiomycetes</taxon>
        <taxon>Tilletiales</taxon>
        <taxon>Tilletiaceae</taxon>
        <taxon>Tilletia</taxon>
    </lineage>
</organism>
<comment type="similarity">
    <text evidence="8">In the N-terminal section; belongs to the flavodoxin family.</text>
</comment>
<name>A0AAN6GPH2_9BASI</name>
<feature type="binding site" evidence="8">
    <location>
        <begin position="467"/>
        <end position="470"/>
    </location>
    <ligand>
        <name>FAD</name>
        <dbReference type="ChEBI" id="CHEBI:57692"/>
    </ligand>
</feature>
<feature type="binding site" evidence="8">
    <location>
        <position position="402"/>
    </location>
    <ligand>
        <name>FAD</name>
        <dbReference type="ChEBI" id="CHEBI:57692"/>
    </ligand>
</feature>
<feature type="binding site" evidence="8">
    <location>
        <position position="518"/>
    </location>
    <ligand>
        <name>NADP(+)</name>
        <dbReference type="ChEBI" id="CHEBI:58349"/>
    </ligand>
</feature>
<comment type="cofactor">
    <cofactor evidence="2 8">
        <name>FAD</name>
        <dbReference type="ChEBI" id="CHEBI:57692"/>
    </cofactor>
</comment>
<evidence type="ECO:0000256" key="4">
    <source>
        <dbReference type="ARBA" id="ARBA00022643"/>
    </source>
</evidence>
<feature type="domain" description="Flavodoxin-like" evidence="10">
    <location>
        <begin position="28"/>
        <end position="178"/>
    </location>
</feature>
<evidence type="ECO:0000256" key="1">
    <source>
        <dbReference type="ARBA" id="ARBA00001917"/>
    </source>
</evidence>
<dbReference type="EC" id="1.18.1.-" evidence="8"/>
<dbReference type="Gene3D" id="3.40.50.80">
    <property type="entry name" value="Nucleotide-binding domain of ferredoxin-NADP reductase (FNR) module"/>
    <property type="match status" value="1"/>
</dbReference>
<feature type="compositionally biased region" description="Polar residues" evidence="9">
    <location>
        <begin position="215"/>
        <end position="228"/>
    </location>
</feature>
<keyword evidence="8" id="KW-0496">Mitochondrion</keyword>
<dbReference type="PANTHER" id="PTHR19384">
    <property type="entry name" value="NITRIC OXIDE SYNTHASE-RELATED"/>
    <property type="match status" value="1"/>
</dbReference>
<dbReference type="GO" id="GO:0005739">
    <property type="term" value="C:mitochondrion"/>
    <property type="evidence" value="ECO:0007669"/>
    <property type="project" value="UniProtKB-SubCell"/>
</dbReference>
<dbReference type="InterPro" id="IPR029039">
    <property type="entry name" value="Flavoprotein-like_sf"/>
</dbReference>
<keyword evidence="4 8" id="KW-0288">FMN</keyword>
<dbReference type="InterPro" id="IPR003097">
    <property type="entry name" value="CysJ-like_FAD-binding"/>
</dbReference>
<evidence type="ECO:0000259" key="11">
    <source>
        <dbReference type="PROSITE" id="PS51384"/>
    </source>
</evidence>
<feature type="binding site" evidence="8">
    <location>
        <begin position="628"/>
        <end position="629"/>
    </location>
    <ligand>
        <name>NADP(+)</name>
        <dbReference type="ChEBI" id="CHEBI:58349"/>
    </ligand>
</feature>
<proteinExistence type="inferred from homology"/>
<dbReference type="Pfam" id="PF00258">
    <property type="entry name" value="Flavodoxin_1"/>
    <property type="match status" value="1"/>
</dbReference>